<feature type="region of interest" description="Disordered" evidence="1">
    <location>
        <begin position="1"/>
        <end position="36"/>
    </location>
</feature>
<dbReference type="Proteomes" id="UP000608955">
    <property type="component" value="Unassembled WGS sequence"/>
</dbReference>
<organism evidence="2 3">
    <name type="scientific">Streptomyces naganishii JCM 4654</name>
    <dbReference type="NCBI Taxonomy" id="1306179"/>
    <lineage>
        <taxon>Bacteria</taxon>
        <taxon>Bacillati</taxon>
        <taxon>Actinomycetota</taxon>
        <taxon>Actinomycetes</taxon>
        <taxon>Kitasatosporales</taxon>
        <taxon>Streptomycetaceae</taxon>
        <taxon>Streptomyces</taxon>
    </lineage>
</organism>
<accession>A0A919CXX7</accession>
<keyword evidence="3" id="KW-1185">Reference proteome</keyword>
<dbReference type="Pfam" id="PF02643">
    <property type="entry name" value="DUF192"/>
    <property type="match status" value="1"/>
</dbReference>
<feature type="compositionally biased region" description="Low complexity" evidence="1">
    <location>
        <begin position="18"/>
        <end position="27"/>
    </location>
</feature>
<sequence>MALPAPRLLRLDREPVRRAGQQQPGAGAPQGGEERQSYAHAGTLVRPGGRGMGPWTHAGPTAVGLRSMPTRADGEVPGRRRDMGRRRWQDGRGQLTVHGAGDPVTVPLELATSYRARTKGLLGRTSVDGAILLSPANSVHTFRMRIPIDVAYLDRDLRVLTVVTMPPGRLGLPRLRSRHVLESEAGAMAGWGLRAGVLVRVTA</sequence>
<reference evidence="2" key="1">
    <citation type="journal article" date="2014" name="Int. J. Syst. Evol. Microbiol.">
        <title>Complete genome sequence of Corynebacterium casei LMG S-19264T (=DSM 44701T), isolated from a smear-ripened cheese.</title>
        <authorList>
            <consortium name="US DOE Joint Genome Institute (JGI-PGF)"/>
            <person name="Walter F."/>
            <person name="Albersmeier A."/>
            <person name="Kalinowski J."/>
            <person name="Ruckert C."/>
        </authorList>
    </citation>
    <scope>NUCLEOTIDE SEQUENCE</scope>
    <source>
        <strain evidence="2">JCM 4654</strain>
    </source>
</reference>
<comment type="caution">
    <text evidence="2">The sequence shown here is derived from an EMBL/GenBank/DDBJ whole genome shotgun (WGS) entry which is preliminary data.</text>
</comment>
<gene>
    <name evidence="2" type="ORF">GCM10010508_51440</name>
</gene>
<dbReference type="Gene3D" id="2.60.120.1140">
    <property type="entry name" value="Protein of unknown function DUF192"/>
    <property type="match status" value="1"/>
</dbReference>
<evidence type="ECO:0000313" key="3">
    <source>
        <dbReference type="Proteomes" id="UP000608955"/>
    </source>
</evidence>
<dbReference type="AlphaFoldDB" id="A0A919CXX7"/>
<dbReference type="EMBL" id="BMVF01000015">
    <property type="protein sequence ID" value="GHD93664.1"/>
    <property type="molecule type" value="Genomic_DNA"/>
</dbReference>
<proteinExistence type="predicted"/>
<feature type="region of interest" description="Disordered" evidence="1">
    <location>
        <begin position="59"/>
        <end position="82"/>
    </location>
</feature>
<feature type="compositionally biased region" description="Basic and acidic residues" evidence="1">
    <location>
        <begin position="72"/>
        <end position="82"/>
    </location>
</feature>
<protein>
    <recommendedName>
        <fullName evidence="4">DUF192 domain-containing protein</fullName>
    </recommendedName>
</protein>
<reference evidence="2" key="2">
    <citation type="submission" date="2020-09" db="EMBL/GenBank/DDBJ databases">
        <authorList>
            <person name="Sun Q."/>
            <person name="Ohkuma M."/>
        </authorList>
    </citation>
    <scope>NUCLEOTIDE SEQUENCE</scope>
    <source>
        <strain evidence="2">JCM 4654</strain>
    </source>
</reference>
<evidence type="ECO:0000313" key="2">
    <source>
        <dbReference type="EMBL" id="GHD93664.1"/>
    </source>
</evidence>
<dbReference type="InterPro" id="IPR038695">
    <property type="entry name" value="Saro_0823-like_sf"/>
</dbReference>
<name>A0A919CXX7_9ACTN</name>
<evidence type="ECO:0008006" key="4">
    <source>
        <dbReference type="Google" id="ProtNLM"/>
    </source>
</evidence>
<evidence type="ECO:0000256" key="1">
    <source>
        <dbReference type="SAM" id="MobiDB-lite"/>
    </source>
</evidence>
<dbReference type="InterPro" id="IPR003795">
    <property type="entry name" value="DUF192"/>
</dbReference>